<dbReference type="EMBL" id="JBEPSN010000009">
    <property type="protein sequence ID" value="MET4541430.1"/>
    <property type="molecule type" value="Genomic_DNA"/>
</dbReference>
<feature type="transmembrane region" description="Helical" evidence="1">
    <location>
        <begin position="6"/>
        <end position="33"/>
    </location>
</feature>
<dbReference type="GeneID" id="92754155"/>
<feature type="transmembrane region" description="Helical" evidence="1">
    <location>
        <begin position="45"/>
        <end position="61"/>
    </location>
</feature>
<sequence>MEQLYAIPACIILGCLAVFQVALAAGAPLGRFAWGGQHDILPQKLRVGSVVSVVLYALFGYTALAKAELVPALISEGFTDVFMWVLTAYFTLGVFMNAVSRSKPERCVMTPVALVLAILFLLLSLG</sequence>
<feature type="transmembrane region" description="Helical" evidence="1">
    <location>
        <begin position="107"/>
        <end position="125"/>
    </location>
</feature>
<accession>A0ABV2P9G8</accession>
<gene>
    <name evidence="2" type="ORF">ABIE37_003228</name>
</gene>
<keyword evidence="1" id="KW-1133">Transmembrane helix</keyword>
<organism evidence="2 3">
    <name type="scientific">Arthrobacter bambusae</name>
    <dbReference type="NCBI Taxonomy" id="1338426"/>
    <lineage>
        <taxon>Bacteria</taxon>
        <taxon>Bacillati</taxon>
        <taxon>Actinomycetota</taxon>
        <taxon>Actinomycetes</taxon>
        <taxon>Micrococcales</taxon>
        <taxon>Micrococcaceae</taxon>
        <taxon>Arthrobacter</taxon>
    </lineage>
</organism>
<evidence type="ECO:0000313" key="2">
    <source>
        <dbReference type="EMBL" id="MET4541430.1"/>
    </source>
</evidence>
<keyword evidence="1" id="KW-0812">Transmembrane</keyword>
<keyword evidence="1" id="KW-0472">Membrane</keyword>
<feature type="transmembrane region" description="Helical" evidence="1">
    <location>
        <begin position="81"/>
        <end position="100"/>
    </location>
</feature>
<proteinExistence type="predicted"/>
<evidence type="ECO:0000313" key="3">
    <source>
        <dbReference type="Proteomes" id="UP001549307"/>
    </source>
</evidence>
<keyword evidence="3" id="KW-1185">Reference proteome</keyword>
<name>A0ABV2P9G8_9MICC</name>
<dbReference type="Proteomes" id="UP001549307">
    <property type="component" value="Unassembled WGS sequence"/>
</dbReference>
<reference evidence="2 3" key="1">
    <citation type="submission" date="2024-06" db="EMBL/GenBank/DDBJ databases">
        <title>Sorghum-associated microbial communities from plants grown in Nebraska, USA.</title>
        <authorList>
            <person name="Schachtman D."/>
        </authorList>
    </citation>
    <scope>NUCLEOTIDE SEQUENCE [LARGE SCALE GENOMIC DNA]</scope>
    <source>
        <strain evidence="2 3">3552</strain>
    </source>
</reference>
<dbReference type="RefSeq" id="WP_354231230.1">
    <property type="nucleotide sequence ID" value="NZ_JBEPSN010000009.1"/>
</dbReference>
<evidence type="ECO:0000256" key="1">
    <source>
        <dbReference type="SAM" id="Phobius"/>
    </source>
</evidence>
<comment type="caution">
    <text evidence="2">The sequence shown here is derived from an EMBL/GenBank/DDBJ whole genome shotgun (WGS) entry which is preliminary data.</text>
</comment>
<protein>
    <submittedName>
        <fullName evidence="2">NADPH-dependent 2,4-dienoyl-CoA reductase/sulfur reductase-like enzyme</fullName>
    </submittedName>
</protein>